<dbReference type="Gene3D" id="3.40.50.300">
    <property type="entry name" value="P-loop containing nucleotide triphosphate hydrolases"/>
    <property type="match status" value="2"/>
</dbReference>
<dbReference type="SUPFAM" id="SSF52540">
    <property type="entry name" value="P-loop containing nucleoside triphosphate hydrolases"/>
    <property type="match status" value="2"/>
</dbReference>
<dbReference type="Pfam" id="PF13538">
    <property type="entry name" value="UvrD_C_2"/>
    <property type="match status" value="1"/>
</dbReference>
<name>A0A5B8W9S1_9SPHI</name>
<accession>A0A5B8W9S1</accession>
<organism evidence="2 3">
    <name type="scientific">Mucilaginibacter ginsenosidivorax</name>
    <dbReference type="NCBI Taxonomy" id="862126"/>
    <lineage>
        <taxon>Bacteria</taxon>
        <taxon>Pseudomonadati</taxon>
        <taxon>Bacteroidota</taxon>
        <taxon>Sphingobacteriia</taxon>
        <taxon>Sphingobacteriales</taxon>
        <taxon>Sphingobacteriaceae</taxon>
        <taxon>Mucilaginibacter</taxon>
    </lineage>
</organism>
<dbReference type="EMBL" id="CP042437">
    <property type="protein sequence ID" value="QEC79726.1"/>
    <property type="molecule type" value="Genomic_DNA"/>
</dbReference>
<proteinExistence type="predicted"/>
<evidence type="ECO:0000313" key="2">
    <source>
        <dbReference type="EMBL" id="QEC79726.1"/>
    </source>
</evidence>
<keyword evidence="3" id="KW-1185">Reference proteome</keyword>
<dbReference type="CDD" id="cd17933">
    <property type="entry name" value="DEXSc_RecD-like"/>
    <property type="match status" value="1"/>
</dbReference>
<dbReference type="CDD" id="cd18809">
    <property type="entry name" value="SF1_C_RecD"/>
    <property type="match status" value="1"/>
</dbReference>
<dbReference type="KEGG" id="mgk:FSB76_28625"/>
<protein>
    <submittedName>
        <fullName evidence="2">AAA family ATPase</fullName>
    </submittedName>
</protein>
<dbReference type="Pfam" id="PF13604">
    <property type="entry name" value="AAA_30"/>
    <property type="match status" value="1"/>
</dbReference>
<dbReference type="PANTHER" id="PTHR43788">
    <property type="entry name" value="DNA2/NAM7 HELICASE FAMILY MEMBER"/>
    <property type="match status" value="1"/>
</dbReference>
<sequence>MAKGFSITYQHFCRVTVIDHIRKAFPHTPNGQQLELFDRLHTFLQSREGDECFILRGYAGTGKTTIVGALVKALKQYNYRSVLLAPTGRAAKVITNYSGKKAFTIHKRIYRKKAALTLDDGFAIADNLSSDTLFIVDEASMISDESIGGRVSLLFDLLRYVYNDKNCKLMLVGDTAQLPPVGSDTSPALSEKIMQDKFGLTIFKYELTDVLRQQKDSGILFNATEIRDLIRKDEAVAPKIVTKGYKDVFRMTGERLPEGLEYAYRKYGYDRTLIICRSNKNANLYNGQIRNRILYREEELTGGDQIMIVKNNYFWLKDNEENSTDFIANGDIARIRKVRRTEEMYGFRFADVQIEFIDYAEDPVLDCKILLDTLYADSPALSQENQKKFYEEVMKDYAHLTNKRAMHNELKLNPYYNALQIKFAYAITCHKAQGGQWDAVFVDQGYVTDEMINMDFLRWFYTAVTRATTELFLVNFDNRFYKVPEVF</sequence>
<reference evidence="2 3" key="1">
    <citation type="journal article" date="2013" name="J. Microbiol.">
        <title>Mucilaginibacter ginsenosidivorax sp. nov., with ginsenoside converting activity isolated from sediment.</title>
        <authorList>
            <person name="Kim J.K."/>
            <person name="Choi T.E."/>
            <person name="Liu Q.M."/>
            <person name="Park H.Y."/>
            <person name="Yi T.H."/>
            <person name="Yoon M.H."/>
            <person name="Kim S.C."/>
            <person name="Im W.T."/>
        </authorList>
    </citation>
    <scope>NUCLEOTIDE SEQUENCE [LARGE SCALE GENOMIC DNA]</scope>
    <source>
        <strain evidence="2 3">KHI28</strain>
    </source>
</reference>
<feature type="domain" description="AAA+ ATPase" evidence="1">
    <location>
        <begin position="49"/>
        <end position="199"/>
    </location>
</feature>
<dbReference type="InterPro" id="IPR050534">
    <property type="entry name" value="Coronavir_polyprotein_1ab"/>
</dbReference>
<evidence type="ECO:0000313" key="3">
    <source>
        <dbReference type="Proteomes" id="UP000321362"/>
    </source>
</evidence>
<evidence type="ECO:0000259" key="1">
    <source>
        <dbReference type="SMART" id="SM00382"/>
    </source>
</evidence>
<dbReference type="AlphaFoldDB" id="A0A5B8W9S1"/>
<dbReference type="InterPro" id="IPR027417">
    <property type="entry name" value="P-loop_NTPase"/>
</dbReference>
<dbReference type="OrthoDB" id="9803432at2"/>
<dbReference type="InterPro" id="IPR003593">
    <property type="entry name" value="AAA+_ATPase"/>
</dbReference>
<dbReference type="Proteomes" id="UP000321362">
    <property type="component" value="Chromosome"/>
</dbReference>
<dbReference type="InterPro" id="IPR027785">
    <property type="entry name" value="UvrD-like_helicase_C"/>
</dbReference>
<gene>
    <name evidence="2" type="ORF">FSB76_28625</name>
</gene>
<dbReference type="SMART" id="SM00382">
    <property type="entry name" value="AAA"/>
    <property type="match status" value="1"/>
</dbReference>
<dbReference type="RefSeq" id="WP_090646885.1">
    <property type="nucleotide sequence ID" value="NZ_CP042437.1"/>
</dbReference>